<proteinExistence type="predicted"/>
<evidence type="ECO:0000313" key="1">
    <source>
        <dbReference type="EMBL" id="QJA93296.1"/>
    </source>
</evidence>
<name>A0A6M3LDV5_9ZZZZ</name>
<reference evidence="1" key="1">
    <citation type="submission" date="2020-03" db="EMBL/GenBank/DDBJ databases">
        <title>The deep terrestrial virosphere.</title>
        <authorList>
            <person name="Holmfeldt K."/>
            <person name="Nilsson E."/>
            <person name="Simone D."/>
            <person name="Lopez-Fernandez M."/>
            <person name="Wu X."/>
            <person name="de Brujin I."/>
            <person name="Lundin D."/>
            <person name="Andersson A."/>
            <person name="Bertilsson S."/>
            <person name="Dopson M."/>
        </authorList>
    </citation>
    <scope>NUCLEOTIDE SEQUENCE</scope>
    <source>
        <strain evidence="1">MM415B04276</strain>
    </source>
</reference>
<dbReference type="AlphaFoldDB" id="A0A6M3LDV5"/>
<dbReference type="EMBL" id="MT143138">
    <property type="protein sequence ID" value="QJA93296.1"/>
    <property type="molecule type" value="Genomic_DNA"/>
</dbReference>
<protein>
    <submittedName>
        <fullName evidence="1">Uncharacterized protein</fullName>
    </submittedName>
</protein>
<organism evidence="1">
    <name type="scientific">viral metagenome</name>
    <dbReference type="NCBI Taxonomy" id="1070528"/>
    <lineage>
        <taxon>unclassified sequences</taxon>
        <taxon>metagenomes</taxon>
        <taxon>organismal metagenomes</taxon>
    </lineage>
</organism>
<sequence>MKTRAGFVSNSSTASFLIMGVQLNLSISELAEKIRDGLFPDMQMDEDKGGWNIIDRFTEETPLSVVGLDGDPIIGKLLIYSQYDDYSVKELELPMADLSKQAEETKEVLDKLGITDEVKIYSGTESC</sequence>
<gene>
    <name evidence="1" type="ORF">MM415B04276_0007</name>
</gene>
<accession>A0A6M3LDV5</accession>